<evidence type="ECO:0000256" key="2">
    <source>
        <dbReference type="ARBA" id="ARBA00022741"/>
    </source>
</evidence>
<evidence type="ECO:0000313" key="5">
    <source>
        <dbReference type="EMBL" id="PIS23095.1"/>
    </source>
</evidence>
<dbReference type="PANTHER" id="PTHR43204:SF1">
    <property type="entry name" value="ABC TRANSPORTER I FAMILY MEMBER 6, CHLOROPLASTIC"/>
    <property type="match status" value="1"/>
</dbReference>
<dbReference type="CDD" id="cd03217">
    <property type="entry name" value="ABC_FeS_Assembly"/>
    <property type="match status" value="1"/>
</dbReference>
<accession>A0A2H0XE62</accession>
<comment type="caution">
    <text evidence="5">The sequence shown here is derived from an EMBL/GenBank/DDBJ whole genome shotgun (WGS) entry which is preliminary data.</text>
</comment>
<dbReference type="Gene3D" id="3.40.50.300">
    <property type="entry name" value="P-loop containing nucleotide triphosphate hydrolases"/>
    <property type="match status" value="1"/>
</dbReference>
<dbReference type="GO" id="GO:0016887">
    <property type="term" value="F:ATP hydrolysis activity"/>
    <property type="evidence" value="ECO:0007669"/>
    <property type="project" value="InterPro"/>
</dbReference>
<dbReference type="AlphaFoldDB" id="A0A2H0XE62"/>
<keyword evidence="2" id="KW-0547">Nucleotide-binding</keyword>
<gene>
    <name evidence="5" type="primary">sufC</name>
    <name evidence="5" type="ORF">COT49_01850</name>
</gene>
<dbReference type="NCBIfam" id="TIGR01978">
    <property type="entry name" value="sufC"/>
    <property type="match status" value="1"/>
</dbReference>
<dbReference type="InterPro" id="IPR010230">
    <property type="entry name" value="FeS-cluster_ATPase_SufC"/>
</dbReference>
<dbReference type="PROSITE" id="PS50893">
    <property type="entry name" value="ABC_TRANSPORTER_2"/>
    <property type="match status" value="1"/>
</dbReference>
<dbReference type="InterPro" id="IPR003439">
    <property type="entry name" value="ABC_transporter-like_ATP-bd"/>
</dbReference>
<sequence length="248" mass="27100">MLEIKNLFCSINNKEILKGVDFTINPGETHIIMGPNGSGKSTLASALSGKPGVILTSGSISIDGVDITKENPTKRANLGLFLAFQYPMEIPGVSLSNALRLAYNNKTYPTDQKLSPVKFRKYLKEKAEILGISDSFLERNLNEGASGGEKKKSEILQMLVLSPKYVILDEVDSGLDVDALKKVFGAIRDIGDVGDIGIVVITHYQRILKYITPDFVHIMVEGKIVKSGGSDLVQQIEEGGYQKIDVRE</sequence>
<organism evidence="5 6">
    <name type="scientific">candidate division WWE3 bacterium CG08_land_8_20_14_0_20_40_13</name>
    <dbReference type="NCBI Taxonomy" id="1975084"/>
    <lineage>
        <taxon>Bacteria</taxon>
        <taxon>Katanobacteria</taxon>
    </lineage>
</organism>
<evidence type="ECO:0000313" key="6">
    <source>
        <dbReference type="Proteomes" id="UP000230340"/>
    </source>
</evidence>
<reference evidence="6" key="1">
    <citation type="submission" date="2017-09" db="EMBL/GenBank/DDBJ databases">
        <title>Depth-based differentiation of microbial function through sediment-hosted aquifers and enrichment of novel symbionts in the deep terrestrial subsurface.</title>
        <authorList>
            <person name="Probst A.J."/>
            <person name="Ladd B."/>
            <person name="Jarett J.K."/>
            <person name="Geller-Mcgrath D.E."/>
            <person name="Sieber C.M.K."/>
            <person name="Emerson J.B."/>
            <person name="Anantharaman K."/>
            <person name="Thomas B.C."/>
            <person name="Malmstrom R."/>
            <person name="Stieglmeier M."/>
            <person name="Klingl A."/>
            <person name="Woyke T."/>
            <person name="Ryan C.M."/>
            <person name="Banfield J.F."/>
        </authorList>
    </citation>
    <scope>NUCLEOTIDE SEQUENCE [LARGE SCALE GENOMIC DNA]</scope>
</reference>
<dbReference type="Proteomes" id="UP000230340">
    <property type="component" value="Unassembled WGS sequence"/>
</dbReference>
<proteinExistence type="inferred from homology"/>
<dbReference type="GO" id="GO:0005524">
    <property type="term" value="F:ATP binding"/>
    <property type="evidence" value="ECO:0007669"/>
    <property type="project" value="UniProtKB-KW"/>
</dbReference>
<feature type="domain" description="ABC transporter" evidence="4">
    <location>
        <begin position="2"/>
        <end position="246"/>
    </location>
</feature>
<dbReference type="Pfam" id="PF00005">
    <property type="entry name" value="ABC_tran"/>
    <property type="match status" value="1"/>
</dbReference>
<evidence type="ECO:0000259" key="4">
    <source>
        <dbReference type="PROSITE" id="PS50893"/>
    </source>
</evidence>
<dbReference type="InterPro" id="IPR027417">
    <property type="entry name" value="P-loop_NTPase"/>
</dbReference>
<dbReference type="PANTHER" id="PTHR43204">
    <property type="entry name" value="ABC TRANSPORTER I FAMILY MEMBER 6, CHLOROPLASTIC"/>
    <property type="match status" value="1"/>
</dbReference>
<name>A0A2H0XE62_UNCKA</name>
<dbReference type="InterPro" id="IPR003593">
    <property type="entry name" value="AAA+_ATPase"/>
</dbReference>
<evidence type="ECO:0000256" key="1">
    <source>
        <dbReference type="ARBA" id="ARBA00006216"/>
    </source>
</evidence>
<evidence type="ECO:0000256" key="3">
    <source>
        <dbReference type="ARBA" id="ARBA00022840"/>
    </source>
</evidence>
<protein>
    <submittedName>
        <fullName evidence="5">Fe-S cluster assembly ATPase SufC</fullName>
    </submittedName>
</protein>
<dbReference type="SUPFAM" id="SSF52540">
    <property type="entry name" value="P-loop containing nucleoside triphosphate hydrolases"/>
    <property type="match status" value="1"/>
</dbReference>
<dbReference type="EMBL" id="PEYT01000014">
    <property type="protein sequence ID" value="PIS23095.1"/>
    <property type="molecule type" value="Genomic_DNA"/>
</dbReference>
<dbReference type="SMART" id="SM00382">
    <property type="entry name" value="AAA"/>
    <property type="match status" value="1"/>
</dbReference>
<comment type="similarity">
    <text evidence="1">Belongs to the ABC transporter superfamily. Ycf16 family.</text>
</comment>
<keyword evidence="3" id="KW-0067">ATP-binding</keyword>